<dbReference type="NCBIfam" id="TIGR01554">
    <property type="entry name" value="major_cap_HK97"/>
    <property type="match status" value="1"/>
</dbReference>
<dbReference type="InterPro" id="IPR024455">
    <property type="entry name" value="Phage_capsid"/>
</dbReference>
<dbReference type="Gene3D" id="3.30.2320.10">
    <property type="entry name" value="hypothetical protein PF0899 domain"/>
    <property type="match status" value="1"/>
</dbReference>
<dbReference type="SUPFAM" id="SSF56563">
    <property type="entry name" value="Major capsid protein gp5"/>
    <property type="match status" value="1"/>
</dbReference>
<gene>
    <name evidence="3" type="ORF">SAMN05421538_10998</name>
</gene>
<feature type="domain" description="Phage capsid-like C-terminal" evidence="2">
    <location>
        <begin position="105"/>
        <end position="385"/>
    </location>
</feature>
<protein>
    <submittedName>
        <fullName evidence="3">Phage major capsid protein, HK97 family</fullName>
    </submittedName>
</protein>
<evidence type="ECO:0000313" key="4">
    <source>
        <dbReference type="Proteomes" id="UP000199344"/>
    </source>
</evidence>
<dbReference type="Pfam" id="PF05065">
    <property type="entry name" value="Phage_capsid"/>
    <property type="match status" value="1"/>
</dbReference>
<proteinExistence type="predicted"/>
<dbReference type="Gene3D" id="3.30.2400.10">
    <property type="entry name" value="Major capsid protein gp5"/>
    <property type="match status" value="1"/>
</dbReference>
<evidence type="ECO:0000256" key="1">
    <source>
        <dbReference type="ARBA" id="ARBA00004328"/>
    </source>
</evidence>
<name>A0A1G7EWD3_9RHOB</name>
<dbReference type="EMBL" id="FNAH01000009">
    <property type="protein sequence ID" value="SDE67941.1"/>
    <property type="molecule type" value="Genomic_DNA"/>
</dbReference>
<reference evidence="3 4" key="1">
    <citation type="submission" date="2016-10" db="EMBL/GenBank/DDBJ databases">
        <authorList>
            <person name="de Groot N.N."/>
        </authorList>
    </citation>
    <scope>NUCLEOTIDE SEQUENCE [LARGE SCALE GENOMIC DNA]</scope>
    <source>
        <strain evidence="3 4">DSM 22220</strain>
    </source>
</reference>
<comment type="subcellular location">
    <subcellularLocation>
        <location evidence="1">Virion</location>
    </subcellularLocation>
</comment>
<evidence type="ECO:0000313" key="3">
    <source>
        <dbReference type="EMBL" id="SDE67941.1"/>
    </source>
</evidence>
<dbReference type="OrthoDB" id="9786516at2"/>
<dbReference type="InterPro" id="IPR054612">
    <property type="entry name" value="Phage_capsid-like_C"/>
</dbReference>
<sequence>MSETRTAAPGAPGELKAALLGFVDELKGFRQDIQTKLDAQDHRMTMLDRKTAFRPRSPLATEPAGEAPERKAFHAYLRRGDDAALRGPEIEGKAMTAAALPGVEAAPQLAETVQSALSGSVSLRALCNVVQVESSAYEVLVDRDDLGTGWAGETEAVETDSPGMEKITIRLHELSAMPKASQRLLDDAAFDIEAWLAERIADKFARAEAHALLNGDGFDKPVGLLQAEVDVTGAGEIHRLGEFATGVSGGFAAANPTEVLIDMVYALDSRHRVNAHFVMNSKTASVMRKLKDADGRFVWADSLSAGLPARLLGHPVVLAEEMPDIAPDARAILFGDFKAAYTIAERPDLRILRDPFSAKPNVLFYATKRIGGGLVDGRAMKVLKFGA</sequence>
<dbReference type="RefSeq" id="WP_090524719.1">
    <property type="nucleotide sequence ID" value="NZ_FNAH01000009.1"/>
</dbReference>
<dbReference type="AlphaFoldDB" id="A0A1G7EWD3"/>
<keyword evidence="4" id="KW-1185">Reference proteome</keyword>
<organism evidence="3 4">
    <name type="scientific">Paracoccus isoporae</name>
    <dbReference type="NCBI Taxonomy" id="591205"/>
    <lineage>
        <taxon>Bacteria</taxon>
        <taxon>Pseudomonadati</taxon>
        <taxon>Pseudomonadota</taxon>
        <taxon>Alphaproteobacteria</taxon>
        <taxon>Rhodobacterales</taxon>
        <taxon>Paracoccaceae</taxon>
        <taxon>Paracoccus</taxon>
    </lineage>
</organism>
<evidence type="ECO:0000259" key="2">
    <source>
        <dbReference type="Pfam" id="PF05065"/>
    </source>
</evidence>
<dbReference type="Proteomes" id="UP000199344">
    <property type="component" value="Unassembled WGS sequence"/>
</dbReference>
<accession>A0A1G7EWD3</accession>
<dbReference type="STRING" id="591205.SAMN05421538_10998"/>